<comment type="function">
    <text evidence="9">Condenses 4-methyl-5-(beta-hydroxyethyl)thiazole monophosphate (THZ-P) and 2-methyl-4-amino-5-hydroxymethyl pyrimidine pyrophosphate (HMP-PP) to form thiamine monophosphate (TMP).</text>
</comment>
<dbReference type="NCBIfam" id="TIGR00693">
    <property type="entry name" value="thiE"/>
    <property type="match status" value="1"/>
</dbReference>
<dbReference type="InterPro" id="IPR013785">
    <property type="entry name" value="Aldolase_TIM"/>
</dbReference>
<feature type="binding site" evidence="9">
    <location>
        <begin position="40"/>
        <end position="44"/>
    </location>
    <ligand>
        <name>4-amino-2-methyl-5-(diphosphooxymethyl)pyrimidine</name>
        <dbReference type="ChEBI" id="CHEBI:57841"/>
    </ligand>
</feature>
<accession>A0A1H6T219</accession>
<feature type="binding site" evidence="9">
    <location>
        <position position="75"/>
    </location>
    <ligand>
        <name>4-amino-2-methyl-5-(diphosphooxymethyl)pyrimidine</name>
        <dbReference type="ChEBI" id="CHEBI:57841"/>
    </ligand>
</feature>
<evidence type="ECO:0000259" key="12">
    <source>
        <dbReference type="Pfam" id="PF02581"/>
    </source>
</evidence>
<dbReference type="GO" id="GO:0004789">
    <property type="term" value="F:thiamine-phosphate diphosphorylase activity"/>
    <property type="evidence" value="ECO:0007669"/>
    <property type="project" value="UniProtKB-UniRule"/>
</dbReference>
<sequence length="216" mass="23149">MNGVKEALMLYGVTDRHWLKDKSLHDAVEEAIQGGTTFIQLREKDDMALSHDAFLQEAIDIQALCKAYHVPFVIDDDVALAKEINADGVHVGQSDMEAGNVRALLGPTKIIGVSAETVEEAIAAEKCGASYLGVGAIFPTGSKADAKNVSMDTLHAICEAVHIPVIAIGGISKSNVHQLKHSGIVGIAVISAIFAQNDIKQACIELKEETRKMLYD</sequence>
<evidence type="ECO:0000256" key="6">
    <source>
        <dbReference type="ARBA" id="ARBA00047334"/>
    </source>
</evidence>
<evidence type="ECO:0000256" key="9">
    <source>
        <dbReference type="HAMAP-Rule" id="MF_00097"/>
    </source>
</evidence>
<dbReference type="HAMAP" id="MF_00097">
    <property type="entry name" value="TMP_synthase"/>
    <property type="match status" value="1"/>
</dbReference>
<feature type="binding site" evidence="9">
    <location>
        <begin position="140"/>
        <end position="142"/>
    </location>
    <ligand>
        <name>2-[(2R,5Z)-2-carboxy-4-methylthiazol-5(2H)-ylidene]ethyl phosphate</name>
        <dbReference type="ChEBI" id="CHEBI:62899"/>
    </ligand>
</feature>
<evidence type="ECO:0000313" key="13">
    <source>
        <dbReference type="EMBL" id="SEI71147.1"/>
    </source>
</evidence>
<dbReference type="GO" id="GO:0000287">
    <property type="term" value="F:magnesium ion binding"/>
    <property type="evidence" value="ECO:0007669"/>
    <property type="project" value="UniProtKB-UniRule"/>
</dbReference>
<dbReference type="InterPro" id="IPR034291">
    <property type="entry name" value="TMP_synthase"/>
</dbReference>
<dbReference type="PANTHER" id="PTHR20857">
    <property type="entry name" value="THIAMINE-PHOSPHATE PYROPHOSPHORYLASE"/>
    <property type="match status" value="1"/>
</dbReference>
<dbReference type="FunFam" id="3.20.20.70:FF:000096">
    <property type="entry name" value="Thiamine-phosphate synthase"/>
    <property type="match status" value="1"/>
</dbReference>
<feature type="binding site" evidence="9">
    <location>
        <position position="114"/>
    </location>
    <ligand>
        <name>4-amino-2-methyl-5-(diphosphooxymethyl)pyrimidine</name>
        <dbReference type="ChEBI" id="CHEBI:57841"/>
    </ligand>
</feature>
<dbReference type="InterPro" id="IPR036206">
    <property type="entry name" value="ThiamineP_synth_sf"/>
</dbReference>
<comment type="catalytic activity">
    <reaction evidence="7 9 10">
        <text>2-(2-carboxy-4-methylthiazol-5-yl)ethyl phosphate + 4-amino-2-methyl-5-(diphosphooxymethyl)pyrimidine + 2 H(+) = thiamine phosphate + CO2 + diphosphate</text>
        <dbReference type="Rhea" id="RHEA:47848"/>
        <dbReference type="ChEBI" id="CHEBI:15378"/>
        <dbReference type="ChEBI" id="CHEBI:16526"/>
        <dbReference type="ChEBI" id="CHEBI:33019"/>
        <dbReference type="ChEBI" id="CHEBI:37575"/>
        <dbReference type="ChEBI" id="CHEBI:57841"/>
        <dbReference type="ChEBI" id="CHEBI:62890"/>
        <dbReference type="EC" id="2.5.1.3"/>
    </reaction>
</comment>
<comment type="cofactor">
    <cofactor evidence="9">
        <name>Mg(2+)</name>
        <dbReference type="ChEBI" id="CHEBI:18420"/>
    </cofactor>
    <text evidence="9">Binds 1 Mg(2+) ion per subunit.</text>
</comment>
<feature type="binding site" evidence="9">
    <location>
        <position position="76"/>
    </location>
    <ligand>
        <name>Mg(2+)</name>
        <dbReference type="ChEBI" id="CHEBI:18420"/>
    </ligand>
</feature>
<dbReference type="AlphaFoldDB" id="A0A1H6T219"/>
<dbReference type="GO" id="GO:0005737">
    <property type="term" value="C:cytoplasm"/>
    <property type="evidence" value="ECO:0007669"/>
    <property type="project" value="TreeGrafter"/>
</dbReference>
<dbReference type="EC" id="2.5.1.3" evidence="9"/>
<dbReference type="RefSeq" id="WP_074731865.1">
    <property type="nucleotide sequence ID" value="NZ_CADABK010000007.1"/>
</dbReference>
<evidence type="ECO:0000256" key="5">
    <source>
        <dbReference type="ARBA" id="ARBA00022977"/>
    </source>
</evidence>
<evidence type="ECO:0000256" key="7">
    <source>
        <dbReference type="ARBA" id="ARBA00047851"/>
    </source>
</evidence>
<proteinExistence type="inferred from homology"/>
<organism evidence="13 14">
    <name type="scientific">Sharpea azabuensis</name>
    <dbReference type="NCBI Taxonomy" id="322505"/>
    <lineage>
        <taxon>Bacteria</taxon>
        <taxon>Bacillati</taxon>
        <taxon>Bacillota</taxon>
        <taxon>Erysipelotrichia</taxon>
        <taxon>Erysipelotrichales</taxon>
        <taxon>Coprobacillaceae</taxon>
        <taxon>Sharpea</taxon>
    </lineage>
</organism>
<dbReference type="SUPFAM" id="SSF51391">
    <property type="entry name" value="Thiamin phosphate synthase"/>
    <property type="match status" value="1"/>
</dbReference>
<dbReference type="EMBL" id="FNYK01000018">
    <property type="protein sequence ID" value="SEI71147.1"/>
    <property type="molecule type" value="Genomic_DNA"/>
</dbReference>
<feature type="binding site" evidence="9">
    <location>
        <position position="95"/>
    </location>
    <ligand>
        <name>Mg(2+)</name>
        <dbReference type="ChEBI" id="CHEBI:18420"/>
    </ligand>
</feature>
<dbReference type="eggNOG" id="COG0352">
    <property type="taxonomic scope" value="Bacteria"/>
</dbReference>
<evidence type="ECO:0000313" key="14">
    <source>
        <dbReference type="Proteomes" id="UP000183028"/>
    </source>
</evidence>
<dbReference type="InterPro" id="IPR022998">
    <property type="entry name" value="ThiamineP_synth_TenI"/>
</dbReference>
<dbReference type="GO" id="GO:0009228">
    <property type="term" value="P:thiamine biosynthetic process"/>
    <property type="evidence" value="ECO:0007669"/>
    <property type="project" value="UniProtKB-KW"/>
</dbReference>
<comment type="catalytic activity">
    <reaction evidence="8 9 10">
        <text>2-[(2R,5Z)-2-carboxy-4-methylthiazol-5(2H)-ylidene]ethyl phosphate + 4-amino-2-methyl-5-(diphosphooxymethyl)pyrimidine + 2 H(+) = thiamine phosphate + CO2 + diphosphate</text>
        <dbReference type="Rhea" id="RHEA:47844"/>
        <dbReference type="ChEBI" id="CHEBI:15378"/>
        <dbReference type="ChEBI" id="CHEBI:16526"/>
        <dbReference type="ChEBI" id="CHEBI:33019"/>
        <dbReference type="ChEBI" id="CHEBI:37575"/>
        <dbReference type="ChEBI" id="CHEBI:57841"/>
        <dbReference type="ChEBI" id="CHEBI:62899"/>
        <dbReference type="EC" id="2.5.1.3"/>
    </reaction>
</comment>
<comment type="pathway">
    <text evidence="1 9 11">Cofactor biosynthesis; thiamine diphosphate biosynthesis; thiamine phosphate from 4-amino-2-methyl-5-diphosphomethylpyrimidine and 4-methyl-5-(2-phosphoethyl)-thiazole: step 1/1.</text>
</comment>
<reference evidence="14" key="1">
    <citation type="submission" date="2016-10" db="EMBL/GenBank/DDBJ databases">
        <authorList>
            <person name="Varghese N."/>
        </authorList>
    </citation>
    <scope>NUCLEOTIDE SEQUENCE [LARGE SCALE GENOMIC DNA]</scope>
    <source>
        <strain evidence="14">DSM 20406</strain>
    </source>
</reference>
<dbReference type="STRING" id="322505.SAMN04487836_104105"/>
<comment type="catalytic activity">
    <reaction evidence="6 9 10">
        <text>4-methyl-5-(2-phosphooxyethyl)-thiazole + 4-amino-2-methyl-5-(diphosphooxymethyl)pyrimidine + H(+) = thiamine phosphate + diphosphate</text>
        <dbReference type="Rhea" id="RHEA:22328"/>
        <dbReference type="ChEBI" id="CHEBI:15378"/>
        <dbReference type="ChEBI" id="CHEBI:33019"/>
        <dbReference type="ChEBI" id="CHEBI:37575"/>
        <dbReference type="ChEBI" id="CHEBI:57841"/>
        <dbReference type="ChEBI" id="CHEBI:58296"/>
        <dbReference type="EC" id="2.5.1.3"/>
    </reaction>
</comment>
<evidence type="ECO:0000256" key="4">
    <source>
        <dbReference type="ARBA" id="ARBA00022842"/>
    </source>
</evidence>
<feature type="binding site" evidence="9">
    <location>
        <position position="170"/>
    </location>
    <ligand>
        <name>2-[(2R,5Z)-2-carboxy-4-methylthiazol-5(2H)-ylidene]ethyl phosphate</name>
        <dbReference type="ChEBI" id="CHEBI:62899"/>
    </ligand>
</feature>
<feature type="binding site" evidence="9">
    <location>
        <position position="143"/>
    </location>
    <ligand>
        <name>4-amino-2-methyl-5-(diphosphooxymethyl)pyrimidine</name>
        <dbReference type="ChEBI" id="CHEBI:57841"/>
    </ligand>
</feature>
<keyword evidence="14" id="KW-1185">Reference proteome</keyword>
<evidence type="ECO:0000256" key="1">
    <source>
        <dbReference type="ARBA" id="ARBA00005165"/>
    </source>
</evidence>
<dbReference type="OrthoDB" id="9812206at2"/>
<dbReference type="GO" id="GO:0009229">
    <property type="term" value="P:thiamine diphosphate biosynthetic process"/>
    <property type="evidence" value="ECO:0007669"/>
    <property type="project" value="UniProtKB-UniRule"/>
</dbReference>
<dbReference type="Gene3D" id="3.20.20.70">
    <property type="entry name" value="Aldolase class I"/>
    <property type="match status" value="1"/>
</dbReference>
<keyword evidence="2 9" id="KW-0808">Transferase</keyword>
<evidence type="ECO:0000256" key="3">
    <source>
        <dbReference type="ARBA" id="ARBA00022723"/>
    </source>
</evidence>
<feature type="binding site" evidence="9">
    <location>
        <begin position="190"/>
        <end position="191"/>
    </location>
    <ligand>
        <name>2-[(2R,5Z)-2-carboxy-4-methylthiazol-5(2H)-ylidene]ethyl phosphate</name>
        <dbReference type="ChEBI" id="CHEBI:62899"/>
    </ligand>
</feature>
<dbReference type="PANTHER" id="PTHR20857:SF15">
    <property type="entry name" value="THIAMINE-PHOSPHATE SYNTHASE"/>
    <property type="match status" value="1"/>
</dbReference>
<dbReference type="Pfam" id="PF02581">
    <property type="entry name" value="TMP-TENI"/>
    <property type="match status" value="1"/>
</dbReference>
<evidence type="ECO:0000256" key="10">
    <source>
        <dbReference type="RuleBase" id="RU003826"/>
    </source>
</evidence>
<feature type="domain" description="Thiamine phosphate synthase/TenI" evidence="12">
    <location>
        <begin position="10"/>
        <end position="193"/>
    </location>
</feature>
<gene>
    <name evidence="9" type="primary">thiE</name>
    <name evidence="13" type="ORF">SAMN04487834_101829</name>
</gene>
<keyword evidence="3 9" id="KW-0479">Metal-binding</keyword>
<evidence type="ECO:0000256" key="11">
    <source>
        <dbReference type="RuleBase" id="RU004253"/>
    </source>
</evidence>
<dbReference type="Proteomes" id="UP000183028">
    <property type="component" value="Unassembled WGS sequence"/>
</dbReference>
<evidence type="ECO:0000256" key="2">
    <source>
        <dbReference type="ARBA" id="ARBA00022679"/>
    </source>
</evidence>
<dbReference type="CDD" id="cd00564">
    <property type="entry name" value="TMP_TenI"/>
    <property type="match status" value="1"/>
</dbReference>
<keyword evidence="5 9" id="KW-0784">Thiamine biosynthesis</keyword>
<name>A0A1H6T219_9FIRM</name>
<comment type="similarity">
    <text evidence="9 10">Belongs to the thiamine-phosphate synthase family.</text>
</comment>
<protein>
    <recommendedName>
        <fullName evidence="9">Thiamine-phosphate synthase</fullName>
        <shortName evidence="9">TP synthase</shortName>
        <shortName evidence="9">TPS</shortName>
        <ecNumber evidence="9">2.5.1.3</ecNumber>
    </recommendedName>
    <alternativeName>
        <fullName evidence="9">Thiamine-phosphate pyrophosphorylase</fullName>
        <shortName evidence="9">TMP pyrophosphorylase</shortName>
        <shortName evidence="9">TMP-PPase</shortName>
    </alternativeName>
</protein>
<evidence type="ECO:0000256" key="8">
    <source>
        <dbReference type="ARBA" id="ARBA00047883"/>
    </source>
</evidence>
<dbReference type="UniPathway" id="UPA00060">
    <property type="reaction ID" value="UER00141"/>
</dbReference>
<keyword evidence="4 9" id="KW-0460">Magnesium</keyword>